<proteinExistence type="predicted"/>
<name>G9EKL6_9GAMM</name>
<dbReference type="HOGENOM" id="CLU_815838_0_0_6"/>
<sequence length="340" mass="38678">MVRKSTVQENNVKENVVNYIDLISQALKDQVAVTQAFIDFGAFLQEQYPGMGLDDLRKKIMKLAIKIDEQEIPDLRLVAILSEGRIRAYEKIVSAVPVDKNAIYKMDALTKGINLFSVVLGEEQFQEALEPLADNVEDEEIQKSQKSIMAATYEISPIVNESERKDMIAKNTVAELRSITQRTLEQLIQQITDQALKKPELYQRYFSERALCVNVLINAIKKNPESTELKVTISSYDALQSLDETMNLAGTAPERLERFRDKLNEESIKSTLNSNPDSHITKFLKVVDYIFKSIITLSIDHWIKQAPLKSTQQQAFKDALSALKNVEKEEIISVPPKQRM</sequence>
<reference evidence="1 2" key="1">
    <citation type="journal article" date="2011" name="BMC Genomics">
        <title>Insight into cross-talk between intra-amoebal pathogens.</title>
        <authorList>
            <person name="Gimenez G."/>
            <person name="Bertelli C."/>
            <person name="Moliner C."/>
            <person name="Robert C."/>
            <person name="Raoult D."/>
            <person name="Fournier P.E."/>
            <person name="Greub G."/>
        </authorList>
    </citation>
    <scope>NUCLEOTIDE SEQUENCE [LARGE SCALE GENOMIC DNA]</scope>
    <source>
        <strain evidence="1 2">LLAP12</strain>
    </source>
</reference>
<evidence type="ECO:0000313" key="2">
    <source>
        <dbReference type="Proteomes" id="UP000002770"/>
    </source>
</evidence>
<dbReference type="Proteomes" id="UP000002770">
    <property type="component" value="Unassembled WGS sequence"/>
</dbReference>
<dbReference type="InParanoid" id="G9EKL6"/>
<keyword evidence="2" id="KW-1185">Reference proteome</keyword>
<dbReference type="OrthoDB" id="5653446at2"/>
<dbReference type="eggNOG" id="ENOG5031GSN">
    <property type="taxonomic scope" value="Bacteria"/>
</dbReference>
<dbReference type="AlphaFoldDB" id="G9EKL6"/>
<gene>
    <name evidence="1" type="ORF">LDG_5751</name>
</gene>
<organism evidence="1 2">
    <name type="scientific">Legionella drancourtii LLAP12</name>
    <dbReference type="NCBI Taxonomy" id="658187"/>
    <lineage>
        <taxon>Bacteria</taxon>
        <taxon>Pseudomonadati</taxon>
        <taxon>Pseudomonadota</taxon>
        <taxon>Gammaproteobacteria</taxon>
        <taxon>Legionellales</taxon>
        <taxon>Legionellaceae</taxon>
        <taxon>Legionella</taxon>
    </lineage>
</organism>
<dbReference type="RefSeq" id="WP_006869713.1">
    <property type="nucleotide sequence ID" value="NZ_JH413802.1"/>
</dbReference>
<accession>G9EKL6</accession>
<dbReference type="EMBL" id="JH413802">
    <property type="protein sequence ID" value="EHL32149.1"/>
    <property type="molecule type" value="Genomic_DNA"/>
</dbReference>
<evidence type="ECO:0000313" key="1">
    <source>
        <dbReference type="EMBL" id="EHL32149.1"/>
    </source>
</evidence>
<protein>
    <submittedName>
        <fullName evidence="1">Uncharacterized protein</fullName>
    </submittedName>
</protein>